<dbReference type="AlphaFoldDB" id="A0A1Z9Z1B8"/>
<accession>A0A1Z9Z1B8</accession>
<proteinExistence type="predicted"/>
<name>A0A1Z9Z1B8_9GAMM</name>
<reference evidence="1 2" key="1">
    <citation type="submission" date="2017-05" db="EMBL/GenBank/DDBJ databases">
        <title>Acinetobacter populi ANC 5415 (= PBJ7), whole genome shotgun sequencing project.</title>
        <authorList>
            <person name="Nemec A."/>
            <person name="Radolfova-Krizova L."/>
        </authorList>
    </citation>
    <scope>NUCLEOTIDE SEQUENCE [LARGE SCALE GENOMIC DNA]</scope>
    <source>
        <strain evidence="1 2">PBJ7</strain>
    </source>
</reference>
<keyword evidence="2" id="KW-1185">Reference proteome</keyword>
<gene>
    <name evidence="1" type="ORF">CAP51_01255</name>
</gene>
<evidence type="ECO:0000313" key="2">
    <source>
        <dbReference type="Proteomes" id="UP000196536"/>
    </source>
</evidence>
<sequence length="59" mass="7101">MVHFIYEIDFKNQRIMDSQKNVCCRFFKIIVITINTKNKFLQLKSPHILAVLLIIFLLF</sequence>
<protein>
    <submittedName>
        <fullName evidence="1">Uncharacterized protein</fullName>
    </submittedName>
</protein>
<evidence type="ECO:0000313" key="1">
    <source>
        <dbReference type="EMBL" id="OUY08278.1"/>
    </source>
</evidence>
<dbReference type="Proteomes" id="UP000196536">
    <property type="component" value="Unassembled WGS sequence"/>
</dbReference>
<organism evidence="1 2">
    <name type="scientific">Acinetobacter populi</name>
    <dbReference type="NCBI Taxonomy" id="1582270"/>
    <lineage>
        <taxon>Bacteria</taxon>
        <taxon>Pseudomonadati</taxon>
        <taxon>Pseudomonadota</taxon>
        <taxon>Gammaproteobacteria</taxon>
        <taxon>Moraxellales</taxon>
        <taxon>Moraxellaceae</taxon>
        <taxon>Acinetobacter</taxon>
    </lineage>
</organism>
<dbReference type="EMBL" id="NEXX01000001">
    <property type="protein sequence ID" value="OUY08278.1"/>
    <property type="molecule type" value="Genomic_DNA"/>
</dbReference>
<comment type="caution">
    <text evidence="1">The sequence shown here is derived from an EMBL/GenBank/DDBJ whole genome shotgun (WGS) entry which is preliminary data.</text>
</comment>